<protein>
    <submittedName>
        <fullName evidence="1">Uncharacterized protein</fullName>
    </submittedName>
</protein>
<name>A0AA38J6I1_9AGAR</name>
<dbReference type="Proteomes" id="UP001176059">
    <property type="component" value="Unassembled WGS sequence"/>
</dbReference>
<sequence length="149" mass="16912">MPLMLFWGTIDNWSIPQRLSFLTPTHNATMFPIPSAATISTLVKAQNLGHHLQRRIVFKKQNLQKLGCDFPVSLEVFHVPMKTYSHSLSAEMSADSESFHLRLHSNTSLAYSVKKMLEEIDLRVEKVLASTIGLGRRNQGPNRGRKKQL</sequence>
<reference evidence="1" key="2">
    <citation type="journal article" date="2023" name="Proc. Natl. Acad. Sci. U.S.A.">
        <title>A global phylogenomic analysis of the shiitake genus Lentinula.</title>
        <authorList>
            <person name="Sierra-Patev S."/>
            <person name="Min B."/>
            <person name="Naranjo-Ortiz M."/>
            <person name="Looney B."/>
            <person name="Konkel Z."/>
            <person name="Slot J.C."/>
            <person name="Sakamoto Y."/>
            <person name="Steenwyk J.L."/>
            <person name="Rokas A."/>
            <person name="Carro J."/>
            <person name="Camarero S."/>
            <person name="Ferreira P."/>
            <person name="Molpeceres G."/>
            <person name="Ruiz-Duenas F.J."/>
            <person name="Serrano A."/>
            <person name="Henrissat B."/>
            <person name="Drula E."/>
            <person name="Hughes K.W."/>
            <person name="Mata J.L."/>
            <person name="Ishikawa N.K."/>
            <person name="Vargas-Isla R."/>
            <person name="Ushijima S."/>
            <person name="Smith C.A."/>
            <person name="Donoghue J."/>
            <person name="Ahrendt S."/>
            <person name="Andreopoulos W."/>
            <person name="He G."/>
            <person name="LaButti K."/>
            <person name="Lipzen A."/>
            <person name="Ng V."/>
            <person name="Riley R."/>
            <person name="Sandor L."/>
            <person name="Barry K."/>
            <person name="Martinez A.T."/>
            <person name="Xiao Y."/>
            <person name="Gibbons J.G."/>
            <person name="Terashima K."/>
            <person name="Grigoriev I.V."/>
            <person name="Hibbett D."/>
        </authorList>
    </citation>
    <scope>NUCLEOTIDE SEQUENCE</scope>
    <source>
        <strain evidence="1">ET3784</strain>
    </source>
</reference>
<accession>A0AA38J6I1</accession>
<gene>
    <name evidence="1" type="ORF">DFJ43DRAFT_1158220</name>
</gene>
<keyword evidence="2" id="KW-1185">Reference proteome</keyword>
<reference evidence="1" key="1">
    <citation type="submission" date="2022-08" db="EMBL/GenBank/DDBJ databases">
        <authorList>
            <consortium name="DOE Joint Genome Institute"/>
            <person name="Min B."/>
            <person name="Sierra-Patev S."/>
            <person name="Naranjo-Ortiz M."/>
            <person name="Looney B."/>
            <person name="Konkel Z."/>
            <person name="Slot J.C."/>
            <person name="Sakamoto Y."/>
            <person name="Steenwyk J.L."/>
            <person name="Rokas A."/>
            <person name="Carro J."/>
            <person name="Camarero S."/>
            <person name="Ferreira P."/>
            <person name="Molpeceres G."/>
            <person name="Ruiz-duenas F.J."/>
            <person name="Serrano A."/>
            <person name="Henrissat B."/>
            <person name="Drula E."/>
            <person name="Hughes K.W."/>
            <person name="Mata J.L."/>
            <person name="Ishikawa N.K."/>
            <person name="Vargas-Isla R."/>
            <person name="Ushijima S."/>
            <person name="Smith C.A."/>
            <person name="Ahrendt S."/>
            <person name="Andreopoulos W."/>
            <person name="He G."/>
            <person name="LaButti K."/>
            <person name="Lipzen A."/>
            <person name="Ng V."/>
            <person name="Riley R."/>
            <person name="Sandor L."/>
            <person name="Barry K."/>
            <person name="Martinez A.T."/>
            <person name="Xiao Y."/>
            <person name="Gibbons J.G."/>
            <person name="Terashima K."/>
            <person name="Hibbett D.S."/>
            <person name="Grigoriev I.V."/>
        </authorList>
    </citation>
    <scope>NUCLEOTIDE SEQUENCE</scope>
    <source>
        <strain evidence="1">ET3784</strain>
    </source>
</reference>
<evidence type="ECO:0000313" key="1">
    <source>
        <dbReference type="EMBL" id="KAJ3723535.1"/>
    </source>
</evidence>
<dbReference type="AlphaFoldDB" id="A0AA38J6I1"/>
<evidence type="ECO:0000313" key="2">
    <source>
        <dbReference type="Proteomes" id="UP001176059"/>
    </source>
</evidence>
<organism evidence="1 2">
    <name type="scientific">Lentinula guzmanii</name>
    <dbReference type="NCBI Taxonomy" id="2804957"/>
    <lineage>
        <taxon>Eukaryota</taxon>
        <taxon>Fungi</taxon>
        <taxon>Dikarya</taxon>
        <taxon>Basidiomycota</taxon>
        <taxon>Agaricomycotina</taxon>
        <taxon>Agaricomycetes</taxon>
        <taxon>Agaricomycetidae</taxon>
        <taxon>Agaricales</taxon>
        <taxon>Marasmiineae</taxon>
        <taxon>Omphalotaceae</taxon>
        <taxon>Lentinula</taxon>
    </lineage>
</organism>
<proteinExistence type="predicted"/>
<comment type="caution">
    <text evidence="1">The sequence shown here is derived from an EMBL/GenBank/DDBJ whole genome shotgun (WGS) entry which is preliminary data.</text>
</comment>
<dbReference type="EMBL" id="JANVFO010000053">
    <property type="protein sequence ID" value="KAJ3723535.1"/>
    <property type="molecule type" value="Genomic_DNA"/>
</dbReference>